<dbReference type="CDD" id="cd05471">
    <property type="entry name" value="pepsin_like"/>
    <property type="match status" value="1"/>
</dbReference>
<comment type="subcellular location">
    <subcellularLocation>
        <location evidence="1">Membrane</location>
        <topology evidence="1">Single-pass membrane protein</topology>
    </subcellularLocation>
</comment>
<dbReference type="GO" id="GO:0006508">
    <property type="term" value="P:proteolysis"/>
    <property type="evidence" value="ECO:0007669"/>
    <property type="project" value="UniProtKB-KW"/>
</dbReference>
<evidence type="ECO:0000256" key="2">
    <source>
        <dbReference type="ARBA" id="ARBA00007447"/>
    </source>
</evidence>
<feature type="compositionally biased region" description="Low complexity" evidence="6">
    <location>
        <begin position="599"/>
        <end position="618"/>
    </location>
</feature>
<keyword evidence="5 7" id="KW-0472">Membrane</keyword>
<keyword evidence="9" id="KW-0645">Protease</keyword>
<feature type="region of interest" description="Disordered" evidence="6">
    <location>
        <begin position="594"/>
        <end position="620"/>
    </location>
</feature>
<dbReference type="PROSITE" id="PS51767">
    <property type="entry name" value="PEPTIDASE_A1"/>
    <property type="match status" value="1"/>
</dbReference>
<keyword evidence="4 7" id="KW-1133">Transmembrane helix</keyword>
<keyword evidence="10" id="KW-1185">Reference proteome</keyword>
<dbReference type="GO" id="GO:0016020">
    <property type="term" value="C:membrane"/>
    <property type="evidence" value="ECO:0007669"/>
    <property type="project" value="UniProtKB-SubCell"/>
</dbReference>
<evidence type="ECO:0000256" key="7">
    <source>
        <dbReference type="SAM" id="Phobius"/>
    </source>
</evidence>
<dbReference type="InterPro" id="IPR021109">
    <property type="entry name" value="Peptidase_aspartic_dom_sf"/>
</dbReference>
<feature type="compositionally biased region" description="Low complexity" evidence="6">
    <location>
        <begin position="788"/>
        <end position="806"/>
    </location>
</feature>
<accession>A0A6G1HBS3</accession>
<evidence type="ECO:0000313" key="9">
    <source>
        <dbReference type="EMBL" id="KAF1990480.1"/>
    </source>
</evidence>
<keyword evidence="3 7" id="KW-0812">Transmembrane</keyword>
<evidence type="ECO:0000256" key="3">
    <source>
        <dbReference type="ARBA" id="ARBA00022692"/>
    </source>
</evidence>
<dbReference type="PANTHER" id="PTHR15549">
    <property type="entry name" value="PAIRED IMMUNOGLOBULIN-LIKE TYPE 2 RECEPTOR"/>
    <property type="match status" value="1"/>
</dbReference>
<evidence type="ECO:0000313" key="10">
    <source>
        <dbReference type="Proteomes" id="UP000800041"/>
    </source>
</evidence>
<reference evidence="9" key="1">
    <citation type="journal article" date="2020" name="Stud. Mycol.">
        <title>101 Dothideomycetes genomes: a test case for predicting lifestyles and emergence of pathogens.</title>
        <authorList>
            <person name="Haridas S."/>
            <person name="Albert R."/>
            <person name="Binder M."/>
            <person name="Bloem J."/>
            <person name="Labutti K."/>
            <person name="Salamov A."/>
            <person name="Andreopoulos B."/>
            <person name="Baker S."/>
            <person name="Barry K."/>
            <person name="Bills G."/>
            <person name="Bluhm B."/>
            <person name="Cannon C."/>
            <person name="Castanera R."/>
            <person name="Culley D."/>
            <person name="Daum C."/>
            <person name="Ezra D."/>
            <person name="Gonzalez J."/>
            <person name="Henrissat B."/>
            <person name="Kuo A."/>
            <person name="Liang C."/>
            <person name="Lipzen A."/>
            <person name="Lutzoni F."/>
            <person name="Magnuson J."/>
            <person name="Mondo S."/>
            <person name="Nolan M."/>
            <person name="Ohm R."/>
            <person name="Pangilinan J."/>
            <person name="Park H.-J."/>
            <person name="Ramirez L."/>
            <person name="Alfaro M."/>
            <person name="Sun H."/>
            <person name="Tritt A."/>
            <person name="Yoshinaga Y."/>
            <person name="Zwiers L.-H."/>
            <person name="Turgeon B."/>
            <person name="Goodwin S."/>
            <person name="Spatafora J."/>
            <person name="Crous P."/>
            <person name="Grigoriev I."/>
        </authorList>
    </citation>
    <scope>NUCLEOTIDE SEQUENCE</scope>
    <source>
        <strain evidence="9">CBS 113979</strain>
    </source>
</reference>
<name>A0A6G1HBS3_9PEZI</name>
<feature type="domain" description="Peptidase A1" evidence="8">
    <location>
        <begin position="179"/>
        <end position="526"/>
    </location>
</feature>
<keyword evidence="9" id="KW-0378">Hydrolase</keyword>
<evidence type="ECO:0000256" key="5">
    <source>
        <dbReference type="ARBA" id="ARBA00023136"/>
    </source>
</evidence>
<dbReference type="InterPro" id="IPR034164">
    <property type="entry name" value="Pepsin-like_dom"/>
</dbReference>
<dbReference type="AlphaFoldDB" id="A0A6G1HBS3"/>
<dbReference type="InterPro" id="IPR001461">
    <property type="entry name" value="Aspartic_peptidase_A1"/>
</dbReference>
<evidence type="ECO:0000256" key="4">
    <source>
        <dbReference type="ARBA" id="ARBA00022989"/>
    </source>
</evidence>
<dbReference type="InterPro" id="IPR051694">
    <property type="entry name" value="Immunoregulatory_rcpt-like"/>
</dbReference>
<dbReference type="GO" id="GO:0004190">
    <property type="term" value="F:aspartic-type endopeptidase activity"/>
    <property type="evidence" value="ECO:0007669"/>
    <property type="project" value="InterPro"/>
</dbReference>
<gene>
    <name evidence="9" type="ORF">K402DRAFT_401304</name>
</gene>
<feature type="compositionally biased region" description="Low complexity" evidence="6">
    <location>
        <begin position="743"/>
        <end position="752"/>
    </location>
</feature>
<evidence type="ECO:0000256" key="6">
    <source>
        <dbReference type="SAM" id="MobiDB-lite"/>
    </source>
</evidence>
<feature type="compositionally biased region" description="Polar residues" evidence="6">
    <location>
        <begin position="775"/>
        <end position="787"/>
    </location>
</feature>
<dbReference type="OrthoDB" id="4074350at2759"/>
<feature type="region of interest" description="Disordered" evidence="6">
    <location>
        <begin position="697"/>
        <end position="877"/>
    </location>
</feature>
<dbReference type="EMBL" id="ML977142">
    <property type="protein sequence ID" value="KAF1990480.1"/>
    <property type="molecule type" value="Genomic_DNA"/>
</dbReference>
<feature type="compositionally biased region" description="Pro residues" evidence="6">
    <location>
        <begin position="852"/>
        <end position="863"/>
    </location>
</feature>
<organism evidence="9 10">
    <name type="scientific">Aulographum hederae CBS 113979</name>
    <dbReference type="NCBI Taxonomy" id="1176131"/>
    <lineage>
        <taxon>Eukaryota</taxon>
        <taxon>Fungi</taxon>
        <taxon>Dikarya</taxon>
        <taxon>Ascomycota</taxon>
        <taxon>Pezizomycotina</taxon>
        <taxon>Dothideomycetes</taxon>
        <taxon>Pleosporomycetidae</taxon>
        <taxon>Aulographales</taxon>
        <taxon>Aulographaceae</taxon>
    </lineage>
</organism>
<sequence length="877" mass="92556">MDLKGKDEAPRQVRNAHVTGVSLETATPAAAVPREVVFQEGVQGGTVDLWTDELSLILHHVLAKTSDSSRVITWPGYKHGTLGFKSSSPTSVVRPWTSTHGNRDSFSSAKSRTTDCSLAKSSLSYGMALRRLFSPLFLSLIIASSSLLIPRANAQSTAVATVLNVPPDQYWDGNDGPWSTFGVQVGTPTQNVRLLPWSGGTAVWVVVPEGCTPDDPHDCPDDRGMIFDRNASITWEEIGIYELAITEEGKLGYSGNGVYGNDTVTLGWQGQGLPTLDRQVVTGIPPKDFYLGVIPLSYLPTNFTTYDDPRPSLLTNLKNEHYIPSVSWGYTAGGNKLDPPVFGSLTLGGYDTSRFVQNDLSIPLGADQSRDLLVAVQSISTNATDTPLSAQPFYAFIDSIVSQIWLPEAACSAFETAFNLTYNEDNNIYTVSNSSRASLLRENPIVTFTLGASSSQPGPSVNITMPYWAFDLTLTPASPLNPNTDQDTNYFPLRRGANNSQYTLGRAFLQSAYVIANYEHANFSVSQALYPDQSVPANLVPILAPLTQSSPGASGTSQISGGAIAGIAVGAAAIIVLVAVGAWFFIRRRQRRNSSGTSGRAEMGETTAATGPAAEGQGLHFKPELDAIETTVLPTGRKNAVEADGEDAFRSELDGGAKDRAELAAAGADGKGMGAGGASELDVPPVMFEMPANEPVLPHELESPAGSERGGSNIAGSAVSGGRQYRGHGFPSSPSRPSPMSPSPLSGSEIGSSGTGAAAGHGWDRRTRNHPEISPQDTSAEGESTLDSQSTTFGSSSASGSRSGRSLFDRLRGRGGPSEAGTYTMGSTGTGTGTTAVDELELQQAGKGASRHPPPPPPPPTRPAPGGRGRDRFSWEA</sequence>
<dbReference type="PRINTS" id="PR00792">
    <property type="entry name" value="PEPSIN"/>
</dbReference>
<feature type="compositionally biased region" description="Basic and acidic residues" evidence="6">
    <location>
        <begin position="762"/>
        <end position="771"/>
    </location>
</feature>
<proteinExistence type="inferred from homology"/>
<dbReference type="Proteomes" id="UP000800041">
    <property type="component" value="Unassembled WGS sequence"/>
</dbReference>
<comment type="similarity">
    <text evidence="2">Belongs to the peptidase A1 family.</text>
</comment>
<dbReference type="InterPro" id="IPR033121">
    <property type="entry name" value="PEPTIDASE_A1"/>
</dbReference>
<evidence type="ECO:0000256" key="1">
    <source>
        <dbReference type="ARBA" id="ARBA00004167"/>
    </source>
</evidence>
<feature type="compositionally biased region" description="Basic and acidic residues" evidence="6">
    <location>
        <begin position="868"/>
        <end position="877"/>
    </location>
</feature>
<dbReference type="Gene3D" id="2.40.70.10">
    <property type="entry name" value="Acid Proteases"/>
    <property type="match status" value="2"/>
</dbReference>
<feature type="transmembrane region" description="Helical" evidence="7">
    <location>
        <begin position="563"/>
        <end position="586"/>
    </location>
</feature>
<dbReference type="GO" id="GO:0071944">
    <property type="term" value="C:cell periphery"/>
    <property type="evidence" value="ECO:0007669"/>
    <property type="project" value="UniProtKB-ARBA"/>
</dbReference>
<dbReference type="Pfam" id="PF00026">
    <property type="entry name" value="Asp"/>
    <property type="match status" value="1"/>
</dbReference>
<dbReference type="SUPFAM" id="SSF50630">
    <property type="entry name" value="Acid proteases"/>
    <property type="match status" value="1"/>
</dbReference>
<evidence type="ECO:0000259" key="8">
    <source>
        <dbReference type="PROSITE" id="PS51767"/>
    </source>
</evidence>
<protein>
    <submittedName>
        <fullName evidence="9">Acid protease</fullName>
    </submittedName>
</protein>